<evidence type="ECO:0000313" key="2">
    <source>
        <dbReference type="Proteomes" id="UP001302429"/>
    </source>
</evidence>
<dbReference type="KEGG" id="acoa:RB602_04195"/>
<dbReference type="Proteomes" id="UP001302429">
    <property type="component" value="Chromosome"/>
</dbReference>
<sequence length="40" mass="4471">MNWHDATALQTPNQTHGLITAVNVRLGEDFACDAEQCDRK</sequence>
<name>A0AA97FA19_9SPHN</name>
<evidence type="ECO:0000313" key="1">
    <source>
        <dbReference type="EMBL" id="WOE75923.1"/>
    </source>
</evidence>
<proteinExistence type="predicted"/>
<dbReference type="RefSeq" id="WP_317083230.1">
    <property type="nucleotide sequence ID" value="NZ_CP136594.1"/>
</dbReference>
<dbReference type="AlphaFoldDB" id="A0AA97FA19"/>
<gene>
    <name evidence="1" type="ORF">RB602_04195</name>
</gene>
<keyword evidence="2" id="KW-1185">Reference proteome</keyword>
<protein>
    <submittedName>
        <fullName evidence="1">Uncharacterized protein</fullName>
    </submittedName>
</protein>
<organism evidence="1 2">
    <name type="scientific">Alterisphingorhabdus coralli</name>
    <dbReference type="NCBI Taxonomy" id="3071408"/>
    <lineage>
        <taxon>Bacteria</taxon>
        <taxon>Pseudomonadati</taxon>
        <taxon>Pseudomonadota</taxon>
        <taxon>Alphaproteobacteria</taxon>
        <taxon>Sphingomonadales</taxon>
        <taxon>Sphingomonadaceae</taxon>
        <taxon>Alterisphingorhabdus (ex Yan et al. 2024)</taxon>
    </lineage>
</organism>
<accession>A0AA97FA19</accession>
<dbReference type="EMBL" id="CP136594">
    <property type="protein sequence ID" value="WOE75923.1"/>
    <property type="molecule type" value="Genomic_DNA"/>
</dbReference>
<reference evidence="1 2" key="1">
    <citation type="submission" date="2023-10" db="EMBL/GenBank/DDBJ databases">
        <title>Complete genome sequence of a Sphingomonadaceae bacterium.</title>
        <authorList>
            <person name="Yan C."/>
        </authorList>
    </citation>
    <scope>NUCLEOTIDE SEQUENCE [LARGE SCALE GENOMIC DNA]</scope>
    <source>
        <strain evidence="1 2">SCSIO 66989</strain>
    </source>
</reference>